<keyword evidence="4" id="KW-1185">Reference proteome</keyword>
<protein>
    <submittedName>
        <fullName evidence="3">FAD-binding oxidoreductase</fullName>
    </submittedName>
</protein>
<evidence type="ECO:0000313" key="3">
    <source>
        <dbReference type="EMBL" id="MXP62884.1"/>
    </source>
</evidence>
<name>A0A845B9V9_9PROT</name>
<dbReference type="AlphaFoldDB" id="A0A845B9V9"/>
<dbReference type="PANTHER" id="PTHR13847:SF281">
    <property type="entry name" value="FAD DEPENDENT OXIDOREDUCTASE DOMAIN-CONTAINING PROTEIN"/>
    <property type="match status" value="1"/>
</dbReference>
<dbReference type="OrthoDB" id="9806601at2"/>
<dbReference type="RefSeq" id="WP_160936012.1">
    <property type="nucleotide sequence ID" value="NZ_SNVJ01000004.1"/>
</dbReference>
<dbReference type="EMBL" id="SNVJ01000004">
    <property type="protein sequence ID" value="MXP62884.1"/>
    <property type="molecule type" value="Genomic_DNA"/>
</dbReference>
<dbReference type="GO" id="GO:0005737">
    <property type="term" value="C:cytoplasm"/>
    <property type="evidence" value="ECO:0007669"/>
    <property type="project" value="TreeGrafter"/>
</dbReference>
<comment type="caution">
    <text evidence="3">The sequence shown here is derived from an EMBL/GenBank/DDBJ whole genome shotgun (WGS) entry which is preliminary data.</text>
</comment>
<sequence>MPSPAPLPPSLYAETAAPGFPAPPLEGEHRVPVAIVGGGFTGLSTALHLAEQGVAPTLIEASEPGWGASGRNGGQVNPGLKWDPDQVQADFGPELGARMIALSYGAPELVFDIIRRHQITCDARQQGTLRAAITPANASAVQATAAQCIRRGMPVEYLDRAAVAALTGTDRYAGAMLDRRGGDLNPLSYARGLARAAAQRGARIHGATPALSLAREGALWRIATPQGSLLAEQVVLATNGYTGDLWPGLRRSLAPVFSSIAATAPLPDAVARSILPLRGSVYESGNITVYYRLDQANRLLMGGRGPQRPMQDTGPVQYLLRYAERLWPALKGATWTHGWNGQLAMTQDHYPHLHEPAPGLLAALGYNGRGVAMATAMGGQLARRLLGTPAEALDMPLRPIRPIPFHRFWRLGVAATVAKGRVKDRLGLS</sequence>
<accession>A0A845B9V9</accession>
<dbReference type="Gene3D" id="3.50.50.60">
    <property type="entry name" value="FAD/NAD(P)-binding domain"/>
    <property type="match status" value="1"/>
</dbReference>
<dbReference type="Gene3D" id="3.30.9.10">
    <property type="entry name" value="D-Amino Acid Oxidase, subunit A, domain 2"/>
    <property type="match status" value="1"/>
</dbReference>
<dbReference type="Pfam" id="PF01266">
    <property type="entry name" value="DAO"/>
    <property type="match status" value="1"/>
</dbReference>
<dbReference type="Proteomes" id="UP000460715">
    <property type="component" value="Unassembled WGS sequence"/>
</dbReference>
<dbReference type="GO" id="GO:0016491">
    <property type="term" value="F:oxidoreductase activity"/>
    <property type="evidence" value="ECO:0007669"/>
    <property type="project" value="UniProtKB-KW"/>
</dbReference>
<keyword evidence="1" id="KW-0560">Oxidoreductase</keyword>
<dbReference type="SUPFAM" id="SSF51905">
    <property type="entry name" value="FAD/NAD(P)-binding domain"/>
    <property type="match status" value="1"/>
</dbReference>
<evidence type="ECO:0000313" key="4">
    <source>
        <dbReference type="Proteomes" id="UP000460715"/>
    </source>
</evidence>
<proteinExistence type="predicted"/>
<evidence type="ECO:0000259" key="2">
    <source>
        <dbReference type="Pfam" id="PF01266"/>
    </source>
</evidence>
<evidence type="ECO:0000256" key="1">
    <source>
        <dbReference type="ARBA" id="ARBA00023002"/>
    </source>
</evidence>
<dbReference type="PANTHER" id="PTHR13847">
    <property type="entry name" value="SARCOSINE DEHYDROGENASE-RELATED"/>
    <property type="match status" value="1"/>
</dbReference>
<gene>
    <name evidence="3" type="ORF">E0493_05905</name>
</gene>
<dbReference type="InterPro" id="IPR006076">
    <property type="entry name" value="FAD-dep_OxRdtase"/>
</dbReference>
<feature type="domain" description="FAD dependent oxidoreductase" evidence="2">
    <location>
        <begin position="33"/>
        <end position="383"/>
    </location>
</feature>
<organism evidence="3 4">
    <name type="scientific">Teichococcus coralli</name>
    <dbReference type="NCBI Taxonomy" id="2545983"/>
    <lineage>
        <taxon>Bacteria</taxon>
        <taxon>Pseudomonadati</taxon>
        <taxon>Pseudomonadota</taxon>
        <taxon>Alphaproteobacteria</taxon>
        <taxon>Acetobacterales</taxon>
        <taxon>Roseomonadaceae</taxon>
        <taxon>Roseomonas</taxon>
    </lineage>
</organism>
<reference evidence="3 4" key="1">
    <citation type="submission" date="2019-03" db="EMBL/GenBank/DDBJ databases">
        <title>Roseomonas sp. a novel Roseomonas species isolated from Sea whip Gorgonian.</title>
        <authorList>
            <person name="Li F."/>
            <person name="Pan X."/>
            <person name="Huang S."/>
            <person name="Li Z."/>
            <person name="Meng B."/>
        </authorList>
    </citation>
    <scope>NUCLEOTIDE SEQUENCE [LARGE SCALE GENOMIC DNA]</scope>
    <source>
        <strain evidence="3 4">M0104</strain>
    </source>
</reference>
<dbReference type="InterPro" id="IPR036188">
    <property type="entry name" value="FAD/NAD-bd_sf"/>
</dbReference>